<dbReference type="PIRSF" id="PIRSF003113">
    <property type="entry name" value="BolA"/>
    <property type="match status" value="1"/>
</dbReference>
<dbReference type="KEGG" id="woc:BA177_14265"/>
<accession>A0A193LLD1</accession>
<dbReference type="EMBL" id="CP016268">
    <property type="protein sequence ID" value="ANO53266.1"/>
    <property type="molecule type" value="Genomic_DNA"/>
</dbReference>
<dbReference type="GO" id="GO:0005829">
    <property type="term" value="C:cytosol"/>
    <property type="evidence" value="ECO:0007669"/>
    <property type="project" value="TreeGrafter"/>
</dbReference>
<dbReference type="GO" id="GO:0006351">
    <property type="term" value="P:DNA-templated transcription"/>
    <property type="evidence" value="ECO:0007669"/>
    <property type="project" value="TreeGrafter"/>
</dbReference>
<evidence type="ECO:0008006" key="5">
    <source>
        <dbReference type="Google" id="ProtNLM"/>
    </source>
</evidence>
<sequence>MDPTEVEQLIKAGMPDAEVRVMSPDNTHFETLVVTEAFAGKRAIARHQLVYQCLGTLMGNEIHAMSIRAHTPEEWQALQAAD</sequence>
<keyword evidence="4" id="KW-1185">Reference proteome</keyword>
<dbReference type="SUPFAM" id="SSF82657">
    <property type="entry name" value="BolA-like"/>
    <property type="match status" value="1"/>
</dbReference>
<dbReference type="OrthoDB" id="9812890at2"/>
<dbReference type="Proteomes" id="UP000092695">
    <property type="component" value="Chromosome"/>
</dbReference>
<dbReference type="Gene3D" id="3.30.300.90">
    <property type="entry name" value="BolA-like"/>
    <property type="match status" value="1"/>
</dbReference>
<proteinExistence type="inferred from homology"/>
<dbReference type="InterPro" id="IPR036065">
    <property type="entry name" value="BolA-like_sf"/>
</dbReference>
<reference evidence="3 4" key="1">
    <citation type="submission" date="2016-06" db="EMBL/GenBank/DDBJ databases">
        <title>Complete genome sequence of a deep-branching marine Gamma Proteobacterium Woeseia oceani type strain XK5.</title>
        <authorList>
            <person name="Mu D."/>
            <person name="Du Z."/>
        </authorList>
    </citation>
    <scope>NUCLEOTIDE SEQUENCE [LARGE SCALE GENOMIC DNA]</scope>
    <source>
        <strain evidence="3 4">XK5</strain>
    </source>
</reference>
<evidence type="ECO:0000256" key="2">
    <source>
        <dbReference type="RuleBase" id="RU003860"/>
    </source>
</evidence>
<dbReference type="InterPro" id="IPR002634">
    <property type="entry name" value="BolA"/>
</dbReference>
<evidence type="ECO:0000313" key="3">
    <source>
        <dbReference type="EMBL" id="ANO53266.1"/>
    </source>
</evidence>
<gene>
    <name evidence="3" type="ORF">BA177_14265</name>
</gene>
<comment type="similarity">
    <text evidence="1 2">Belongs to the BolA/IbaG family.</text>
</comment>
<dbReference type="PANTHER" id="PTHR46229:SF2">
    <property type="entry name" value="BOLA-LIKE PROTEIN 1"/>
    <property type="match status" value="1"/>
</dbReference>
<evidence type="ECO:0000256" key="1">
    <source>
        <dbReference type="ARBA" id="ARBA00005578"/>
    </source>
</evidence>
<dbReference type="PANTHER" id="PTHR46229">
    <property type="entry name" value="BOLA TRANSCRIPTION REGULATOR"/>
    <property type="match status" value="1"/>
</dbReference>
<dbReference type="STRING" id="1548547.BA177_14265"/>
<dbReference type="RefSeq" id="WP_068619426.1">
    <property type="nucleotide sequence ID" value="NZ_CP016268.1"/>
</dbReference>
<name>A0A193LLD1_9GAMM</name>
<dbReference type="Pfam" id="PF01722">
    <property type="entry name" value="BolA"/>
    <property type="match status" value="1"/>
</dbReference>
<organism evidence="3 4">
    <name type="scientific">Woeseia oceani</name>
    <dbReference type="NCBI Taxonomy" id="1548547"/>
    <lineage>
        <taxon>Bacteria</taxon>
        <taxon>Pseudomonadati</taxon>
        <taxon>Pseudomonadota</taxon>
        <taxon>Gammaproteobacteria</taxon>
        <taxon>Woeseiales</taxon>
        <taxon>Woeseiaceae</taxon>
        <taxon>Woeseia</taxon>
    </lineage>
</organism>
<dbReference type="AlphaFoldDB" id="A0A193LLD1"/>
<evidence type="ECO:0000313" key="4">
    <source>
        <dbReference type="Proteomes" id="UP000092695"/>
    </source>
</evidence>
<protein>
    <recommendedName>
        <fullName evidence="5">BolA family transcriptional regulator</fullName>
    </recommendedName>
</protein>
<dbReference type="InterPro" id="IPR050961">
    <property type="entry name" value="BolA/IbaG_stress_morph_reg"/>
</dbReference>